<dbReference type="GO" id="GO:0003700">
    <property type="term" value="F:DNA-binding transcription factor activity"/>
    <property type="evidence" value="ECO:0007669"/>
    <property type="project" value="InterPro"/>
</dbReference>
<dbReference type="Gene3D" id="1.10.10.60">
    <property type="entry name" value="Homeodomain-like"/>
    <property type="match status" value="1"/>
</dbReference>
<protein>
    <submittedName>
        <fullName evidence="5">Transcriptional regulator, AraC family</fullName>
    </submittedName>
</protein>
<dbReference type="Pfam" id="PF12833">
    <property type="entry name" value="HTH_18"/>
    <property type="match status" value="1"/>
</dbReference>
<keyword evidence="3" id="KW-0804">Transcription</keyword>
<evidence type="ECO:0000313" key="5">
    <source>
        <dbReference type="EMBL" id="AEI49503.1"/>
    </source>
</evidence>
<proteinExistence type="predicted"/>
<dbReference type="Proteomes" id="UP000000493">
    <property type="component" value="Chromosome"/>
</dbReference>
<dbReference type="GO" id="GO:0043565">
    <property type="term" value="F:sequence-specific DNA binding"/>
    <property type="evidence" value="ECO:0007669"/>
    <property type="project" value="InterPro"/>
</dbReference>
<reference evidence="6" key="1">
    <citation type="submission" date="2011-06" db="EMBL/GenBank/DDBJ databases">
        <title>The complete genome of chromosome of Runella slithyformis DSM 19594.</title>
        <authorList>
            <consortium name="US DOE Joint Genome Institute (JGI-PGF)"/>
            <person name="Lucas S."/>
            <person name="Han J."/>
            <person name="Lapidus A."/>
            <person name="Bruce D."/>
            <person name="Goodwin L."/>
            <person name="Pitluck S."/>
            <person name="Peters L."/>
            <person name="Kyrpides N."/>
            <person name="Mavromatis K."/>
            <person name="Ivanova N."/>
            <person name="Ovchinnikova G."/>
            <person name="Zhang X."/>
            <person name="Misra M."/>
            <person name="Detter J.C."/>
            <person name="Tapia R."/>
            <person name="Han C."/>
            <person name="Land M."/>
            <person name="Hauser L."/>
            <person name="Markowitz V."/>
            <person name="Cheng J.-F."/>
            <person name="Hugenholtz P."/>
            <person name="Woyke T."/>
            <person name="Wu D."/>
            <person name="Tindall B."/>
            <person name="Faehrich R."/>
            <person name="Brambilla E."/>
            <person name="Klenk H.-P."/>
            <person name="Eisen J.A."/>
        </authorList>
    </citation>
    <scope>NUCLEOTIDE SEQUENCE [LARGE SCALE GENOMIC DNA]</scope>
    <source>
        <strain evidence="6">ATCC 29530 / DSM 19594 / LMG 11500 / NCIMB 11436 / LSU 4</strain>
    </source>
</reference>
<keyword evidence="6" id="KW-1185">Reference proteome</keyword>
<dbReference type="AlphaFoldDB" id="A0A7U4E6F7"/>
<evidence type="ECO:0000259" key="4">
    <source>
        <dbReference type="PROSITE" id="PS01124"/>
    </source>
</evidence>
<gene>
    <name evidence="5" type="ordered locus">Runsl_3122</name>
</gene>
<keyword evidence="2" id="KW-0238">DNA-binding</keyword>
<dbReference type="PANTHER" id="PTHR43280:SF10">
    <property type="entry name" value="REGULATORY PROTEIN POCR"/>
    <property type="match status" value="1"/>
</dbReference>
<dbReference type="SUPFAM" id="SSF46689">
    <property type="entry name" value="Homeodomain-like"/>
    <property type="match status" value="1"/>
</dbReference>
<keyword evidence="1" id="KW-0805">Transcription regulation</keyword>
<dbReference type="SMART" id="SM00342">
    <property type="entry name" value="HTH_ARAC"/>
    <property type="match status" value="1"/>
</dbReference>
<dbReference type="KEGG" id="rsi:Runsl_3122"/>
<dbReference type="PROSITE" id="PS01124">
    <property type="entry name" value="HTH_ARAC_FAMILY_2"/>
    <property type="match status" value="1"/>
</dbReference>
<dbReference type="EMBL" id="CP002859">
    <property type="protein sequence ID" value="AEI49503.1"/>
    <property type="molecule type" value="Genomic_DNA"/>
</dbReference>
<accession>A0A7U4E6F7</accession>
<reference evidence="5 6" key="2">
    <citation type="journal article" date="2012" name="Stand. Genomic Sci.">
        <title>Complete genome sequence of the aquatic bacterium Runella slithyformis type strain (LSU 4(T)).</title>
        <authorList>
            <person name="Copeland A."/>
            <person name="Zhang X."/>
            <person name="Misra M."/>
            <person name="Lapidus A."/>
            <person name="Nolan M."/>
            <person name="Lucas S."/>
            <person name="Deshpande S."/>
            <person name="Cheng J.F."/>
            <person name="Tapia R."/>
            <person name="Goodwin L.A."/>
            <person name="Pitluck S."/>
            <person name="Liolios K."/>
            <person name="Pagani I."/>
            <person name="Ivanova N."/>
            <person name="Mikhailova N."/>
            <person name="Pati A."/>
            <person name="Chen A."/>
            <person name="Palaniappan K."/>
            <person name="Land M."/>
            <person name="Hauser L."/>
            <person name="Pan C."/>
            <person name="Jeffries C.D."/>
            <person name="Detter J.C."/>
            <person name="Brambilla E.M."/>
            <person name="Rohde M."/>
            <person name="Djao O.D."/>
            <person name="Goker M."/>
            <person name="Sikorski J."/>
            <person name="Tindall B.J."/>
            <person name="Woyke T."/>
            <person name="Bristow J."/>
            <person name="Eisen J.A."/>
            <person name="Markowitz V."/>
            <person name="Hugenholtz P."/>
            <person name="Kyrpides N.C."/>
            <person name="Klenk H.P."/>
            <person name="Mavromatis K."/>
        </authorList>
    </citation>
    <scope>NUCLEOTIDE SEQUENCE [LARGE SCALE GENOMIC DNA]</scope>
    <source>
        <strain evidence="6">ATCC 29530 / DSM 19594 / LMG 11500 / NCIMB 11436 / LSU 4</strain>
    </source>
</reference>
<organism evidence="5 6">
    <name type="scientific">Runella slithyformis (strain ATCC 29530 / DSM 19594 / LMG 11500 / NCIMB 11436 / LSU 4)</name>
    <dbReference type="NCBI Taxonomy" id="761193"/>
    <lineage>
        <taxon>Bacteria</taxon>
        <taxon>Pseudomonadati</taxon>
        <taxon>Bacteroidota</taxon>
        <taxon>Cytophagia</taxon>
        <taxon>Cytophagales</taxon>
        <taxon>Spirosomataceae</taxon>
        <taxon>Runella</taxon>
    </lineage>
</organism>
<name>A0A7U4E6F7_RUNSL</name>
<dbReference type="PANTHER" id="PTHR43280">
    <property type="entry name" value="ARAC-FAMILY TRANSCRIPTIONAL REGULATOR"/>
    <property type="match status" value="1"/>
</dbReference>
<evidence type="ECO:0000313" key="6">
    <source>
        <dbReference type="Proteomes" id="UP000000493"/>
    </source>
</evidence>
<sequence>MSTLSPIKSASRKAIIDLEDGLKVEIIFLKGKLYPMEESTAGFCLWESSKVACFYDIEKKVVVKNHFVSYNNELFKVECGKKSRKTILMKILFSDDWLRKNKIYTVVFESKHISLADSFPLFFQTVSRNIYKLLHTTDFESIKHSLSIKSYLFNHINSIVEILNNPKYLNGDEIKIKWVIDNFFKPFESVMPTIPDIADKLSMSESKFKRIFKRKIGVSFYHFYLRKSMEQAEHWLLYENLSVKDISYNLGYSQPVSFINQFKKTFGYPPLQYKTKRCGLPAFNN</sequence>
<evidence type="ECO:0000256" key="2">
    <source>
        <dbReference type="ARBA" id="ARBA00023125"/>
    </source>
</evidence>
<feature type="domain" description="HTH araC/xylS-type" evidence="4">
    <location>
        <begin position="173"/>
        <end position="276"/>
    </location>
</feature>
<dbReference type="RefSeq" id="WP_013928810.1">
    <property type="nucleotide sequence ID" value="NC_015703.1"/>
</dbReference>
<evidence type="ECO:0000256" key="3">
    <source>
        <dbReference type="ARBA" id="ARBA00023163"/>
    </source>
</evidence>
<dbReference type="InterPro" id="IPR018060">
    <property type="entry name" value="HTH_AraC"/>
</dbReference>
<evidence type="ECO:0000256" key="1">
    <source>
        <dbReference type="ARBA" id="ARBA00023015"/>
    </source>
</evidence>
<dbReference type="InterPro" id="IPR009057">
    <property type="entry name" value="Homeodomain-like_sf"/>
</dbReference>